<feature type="non-terminal residue" evidence="1">
    <location>
        <position position="1"/>
    </location>
</feature>
<name>F3GRL9_PSESJ</name>
<organism evidence="1 2">
    <name type="scientific">Pseudomonas syringae pv. pisi str. 1704B</name>
    <dbReference type="NCBI Taxonomy" id="629263"/>
    <lineage>
        <taxon>Bacteria</taxon>
        <taxon>Pseudomonadati</taxon>
        <taxon>Pseudomonadota</taxon>
        <taxon>Gammaproteobacteria</taxon>
        <taxon>Pseudomonadales</taxon>
        <taxon>Pseudomonadaceae</taxon>
        <taxon>Pseudomonas</taxon>
        <taxon>Pseudomonas syringae</taxon>
    </lineage>
</organism>
<proteinExistence type="predicted"/>
<comment type="caution">
    <text evidence="1">The sequence shown here is derived from an EMBL/GenBank/DDBJ whole genome shotgun (WGS) entry which is preliminary data.</text>
</comment>
<feature type="non-terminal residue" evidence="1">
    <location>
        <position position="39"/>
    </location>
</feature>
<keyword evidence="2" id="KW-1185">Reference proteome</keyword>
<evidence type="ECO:0000313" key="2">
    <source>
        <dbReference type="Proteomes" id="UP000004986"/>
    </source>
</evidence>
<protein>
    <submittedName>
        <fullName evidence="1">Acyl-CoA dehydrogenase family protein</fullName>
    </submittedName>
</protein>
<reference evidence="1 2" key="1">
    <citation type="journal article" date="2011" name="PLoS Pathog.">
        <title>Dynamic evolution of pathogenicity revealed by sequencing and comparative genomics of 19 Pseudomonas syringae isolates.</title>
        <authorList>
            <person name="Baltrus D.A."/>
            <person name="Nishimura M.T."/>
            <person name="Romanchuk A."/>
            <person name="Chang J.H."/>
            <person name="Mukhtar M.S."/>
            <person name="Cherkis K."/>
            <person name="Roach J."/>
            <person name="Grant S.R."/>
            <person name="Jones C.D."/>
            <person name="Dangl J.L."/>
        </authorList>
    </citation>
    <scope>NUCLEOTIDE SEQUENCE [LARGE SCALE GENOMIC DNA]</scope>
    <source>
        <strain evidence="1 2">1704B</strain>
    </source>
</reference>
<dbReference type="EMBL" id="AEAI01004635">
    <property type="protein sequence ID" value="EGH49722.1"/>
    <property type="molecule type" value="Genomic_DNA"/>
</dbReference>
<dbReference type="HOGENOM" id="CLU_3321914_0_0_6"/>
<sequence length="39" mass="3967">AAIGDLQWRLHGTDAILAKAGQAIDHALAEPSEASVAQA</sequence>
<gene>
    <name evidence="1" type="ORF">PSYPI_47948</name>
</gene>
<accession>F3GRL9</accession>
<dbReference type="AlphaFoldDB" id="F3GRL9"/>
<evidence type="ECO:0000313" key="1">
    <source>
        <dbReference type="EMBL" id="EGH49722.1"/>
    </source>
</evidence>
<dbReference type="Proteomes" id="UP000004986">
    <property type="component" value="Unassembled WGS sequence"/>
</dbReference>